<proteinExistence type="predicted"/>
<feature type="compositionally biased region" description="Polar residues" evidence="1">
    <location>
        <begin position="20"/>
        <end position="31"/>
    </location>
</feature>
<organism evidence="2 3">
    <name type="scientific">Colletotrichum sidae</name>
    <dbReference type="NCBI Taxonomy" id="1347389"/>
    <lineage>
        <taxon>Eukaryota</taxon>
        <taxon>Fungi</taxon>
        <taxon>Dikarya</taxon>
        <taxon>Ascomycota</taxon>
        <taxon>Pezizomycotina</taxon>
        <taxon>Sordariomycetes</taxon>
        <taxon>Hypocreomycetidae</taxon>
        <taxon>Glomerellales</taxon>
        <taxon>Glomerellaceae</taxon>
        <taxon>Colletotrichum</taxon>
        <taxon>Colletotrichum orbiculare species complex</taxon>
    </lineage>
</organism>
<reference evidence="2 3" key="1">
    <citation type="submission" date="2018-11" db="EMBL/GenBank/DDBJ databases">
        <title>Genome sequence and assembly of Colletotrichum sidae.</title>
        <authorList>
            <person name="Gan P."/>
            <person name="Shirasu K."/>
        </authorList>
    </citation>
    <scope>NUCLEOTIDE SEQUENCE [LARGE SCALE GENOMIC DNA]</scope>
    <source>
        <strain evidence="2 3">CBS 518.97</strain>
    </source>
</reference>
<feature type="compositionally biased region" description="Low complexity" evidence="1">
    <location>
        <begin position="70"/>
        <end position="79"/>
    </location>
</feature>
<evidence type="ECO:0000313" key="2">
    <source>
        <dbReference type="EMBL" id="TEA18262.1"/>
    </source>
</evidence>
<dbReference type="AlphaFoldDB" id="A0A4R8TJ82"/>
<feature type="compositionally biased region" description="Basic residues" evidence="1">
    <location>
        <begin position="37"/>
        <end position="64"/>
    </location>
</feature>
<gene>
    <name evidence="2" type="ORF">C8034_v011469</name>
</gene>
<evidence type="ECO:0000256" key="1">
    <source>
        <dbReference type="SAM" id="MobiDB-lite"/>
    </source>
</evidence>
<accession>A0A4R8TJ82</accession>
<feature type="compositionally biased region" description="Basic and acidic residues" evidence="1">
    <location>
        <begin position="180"/>
        <end position="195"/>
    </location>
</feature>
<feature type="region of interest" description="Disordered" evidence="1">
    <location>
        <begin position="1"/>
        <end position="97"/>
    </location>
</feature>
<dbReference type="Proteomes" id="UP000295604">
    <property type="component" value="Unassembled WGS sequence"/>
</dbReference>
<name>A0A4R8TJ82_9PEZI</name>
<keyword evidence="3" id="KW-1185">Reference proteome</keyword>
<evidence type="ECO:0000313" key="3">
    <source>
        <dbReference type="Proteomes" id="UP000295604"/>
    </source>
</evidence>
<feature type="compositionally biased region" description="Basic residues" evidence="1">
    <location>
        <begin position="239"/>
        <end position="251"/>
    </location>
</feature>
<dbReference type="EMBL" id="QAPF01000069">
    <property type="protein sequence ID" value="TEA18262.1"/>
    <property type="molecule type" value="Genomic_DNA"/>
</dbReference>
<feature type="region of interest" description="Disordered" evidence="1">
    <location>
        <begin position="149"/>
        <end position="195"/>
    </location>
</feature>
<protein>
    <submittedName>
        <fullName evidence="2">Uncharacterized protein</fullName>
    </submittedName>
</protein>
<sequence length="304" mass="33688">MKSVEAASGQLGEGCRSRPTEANTITGNPGPSSVSTSRRHVTSTRSSRHGQHVRRSRLCPRASRRPPPTSTSRKTAAPTDLHQHEPHRRKDSRPRPVALPKVHVRSAKGASIAHCRVPDTPRNHGDCAPPGPLRALSLHKLSASRVRDRPLGGLRPRRRGQGGAVFQPQGMVRLRSRGQRYNDGRAGRDRVRVGRGRAEVVKRGRRRYWKRPTHFRKTHGRDGKEHTGLVGDVAAGRKVQGRSRGRNRLGHHQSIAAGKDPGQRLGNTMVRWGHGPSPWSFQVEQIDQSHFSWSKHAFGVAFAP</sequence>
<comment type="caution">
    <text evidence="2">The sequence shown here is derived from an EMBL/GenBank/DDBJ whole genome shotgun (WGS) entry which is preliminary data.</text>
</comment>
<feature type="region of interest" description="Disordered" evidence="1">
    <location>
        <begin position="238"/>
        <end position="261"/>
    </location>
</feature>